<dbReference type="CDD" id="cd05013">
    <property type="entry name" value="SIS_RpiR"/>
    <property type="match status" value="1"/>
</dbReference>
<evidence type="ECO:0000313" key="3">
    <source>
        <dbReference type="EMBL" id="PAS91572.1"/>
    </source>
</evidence>
<dbReference type="InterPro" id="IPR047640">
    <property type="entry name" value="RpiR-like"/>
</dbReference>
<evidence type="ECO:0000259" key="1">
    <source>
        <dbReference type="PROSITE" id="PS51464"/>
    </source>
</evidence>
<feature type="domain" description="SIS" evidence="1">
    <location>
        <begin position="47"/>
        <end position="232"/>
    </location>
</feature>
<dbReference type="PANTHER" id="PTHR30514:SF18">
    <property type="entry name" value="RPIR-FAMILY TRANSCRIPTIONAL REGULATOR"/>
    <property type="match status" value="1"/>
</dbReference>
<dbReference type="SUPFAM" id="SSF53697">
    <property type="entry name" value="SIS domain"/>
    <property type="match status" value="1"/>
</dbReference>
<dbReference type="PANTHER" id="PTHR30514">
    <property type="entry name" value="GLUCOKINASE"/>
    <property type="match status" value="1"/>
</dbReference>
<keyword evidence="5" id="KW-1185">Reference proteome</keyword>
<dbReference type="GO" id="GO:0097367">
    <property type="term" value="F:carbohydrate derivative binding"/>
    <property type="evidence" value="ECO:0007669"/>
    <property type="project" value="InterPro"/>
</dbReference>
<dbReference type="OrthoDB" id="8960173at2"/>
<dbReference type="InterPro" id="IPR035472">
    <property type="entry name" value="RpiR-like_SIS"/>
</dbReference>
<dbReference type="GO" id="GO:1901135">
    <property type="term" value="P:carbohydrate derivative metabolic process"/>
    <property type="evidence" value="ECO:0007669"/>
    <property type="project" value="InterPro"/>
</dbReference>
<evidence type="ECO:0000313" key="2">
    <source>
        <dbReference type="EMBL" id="KAF7597999.1"/>
    </source>
</evidence>
<protein>
    <submittedName>
        <fullName evidence="2 3">RpiR family transcriptional regulator</fullName>
    </submittedName>
</protein>
<dbReference type="EMBL" id="NMRN01000074">
    <property type="protein sequence ID" value="PAS91572.1"/>
    <property type="molecule type" value="Genomic_DNA"/>
</dbReference>
<dbReference type="GO" id="GO:0003700">
    <property type="term" value="F:DNA-binding transcription factor activity"/>
    <property type="evidence" value="ECO:0007669"/>
    <property type="project" value="InterPro"/>
</dbReference>
<evidence type="ECO:0000313" key="5">
    <source>
        <dbReference type="Proteomes" id="UP000623509"/>
    </source>
</evidence>
<dbReference type="Proteomes" id="UP000623509">
    <property type="component" value="Unassembled WGS sequence"/>
</dbReference>
<reference evidence="2 5" key="1">
    <citation type="submission" date="2016-08" db="EMBL/GenBank/DDBJ databases">
        <title>Candidatus Dactylopiibacterium carminicum genome sequence.</title>
        <authorList>
            <person name="Ramirez-Puebla S.T."/>
            <person name="Ormeno-Orrillo E."/>
            <person name="Vera-Ponce De Leon A."/>
            <person name="Luis L."/>
            <person name="Sanchez-Flores A."/>
            <person name="Monica R."/>
            <person name="Martinez-Romero E."/>
        </authorList>
    </citation>
    <scope>NUCLEOTIDE SEQUENCE [LARGE SCALE GENOMIC DNA]</scope>
    <source>
        <strain evidence="2">END1</strain>
    </source>
</reference>
<dbReference type="InterPro" id="IPR001347">
    <property type="entry name" value="SIS_dom"/>
</dbReference>
<organism evidence="3 4">
    <name type="scientific">Candidatus Dactylopiibacterium carminicum</name>
    <dbReference type="NCBI Taxonomy" id="857335"/>
    <lineage>
        <taxon>Bacteria</taxon>
        <taxon>Pseudomonadati</taxon>
        <taxon>Pseudomonadota</taxon>
        <taxon>Betaproteobacteria</taxon>
        <taxon>Rhodocyclales</taxon>
        <taxon>Rhodocyclaceae</taxon>
        <taxon>Candidatus Dactylopiibacterium</taxon>
    </lineage>
</organism>
<dbReference type="PROSITE" id="PS51464">
    <property type="entry name" value="SIS"/>
    <property type="match status" value="1"/>
</dbReference>
<name>A0A272EN98_9RHOO</name>
<dbReference type="GO" id="GO:0003677">
    <property type="term" value="F:DNA binding"/>
    <property type="evidence" value="ECO:0007669"/>
    <property type="project" value="InterPro"/>
</dbReference>
<reference evidence="3 4" key="2">
    <citation type="submission" date="2017-07" db="EMBL/GenBank/DDBJ databases">
        <title>Candidatus Dactylopiibacterium carminicum, a nitrogen-fixing symbiont of the cochineal insect Dactylopius coccus and Dactylopius opuntiae (Hemiptera: Coccoidea: Dactylopiidae).</title>
        <authorList>
            <person name="Vera A."/>
        </authorList>
    </citation>
    <scope>NUCLEOTIDE SEQUENCE [LARGE SCALE GENOMIC DNA]</scope>
    <source>
        <strain evidence="3 4">NFDCM</strain>
    </source>
</reference>
<dbReference type="Pfam" id="PF01380">
    <property type="entry name" value="SIS"/>
    <property type="match status" value="1"/>
</dbReference>
<proteinExistence type="predicted"/>
<dbReference type="EMBL" id="MDUX01000071">
    <property type="protein sequence ID" value="KAF7597999.1"/>
    <property type="molecule type" value="Genomic_DNA"/>
</dbReference>
<dbReference type="Gene3D" id="3.40.50.10490">
    <property type="entry name" value="Glucose-6-phosphate isomerase like protein, domain 1"/>
    <property type="match status" value="1"/>
</dbReference>
<sequence length="232" mass="25284">MSRKPGAIHFFRRLGFEDFSAFREHLRQQRVPSQSPLSQIDHADAALAPHLLRDAQRLTALAAQLSEAAAQEASQHLARARRVWVMGYRNSFLAAFYAHALLSQLRGGVQLLNDATGQEAERLAEIGAQDVLLVIDFRRRTRRLQSVVRAASQAGARVLLLTDSAISSLAVGAGTVLACPRQDEQVFDSYVAAVSLVNHLATCVAGLLHGKARARLAAIEQLHAALNDIDQP</sequence>
<dbReference type="InterPro" id="IPR046348">
    <property type="entry name" value="SIS_dom_sf"/>
</dbReference>
<gene>
    <name evidence="2" type="ORF">BGI27_15720</name>
    <name evidence="3" type="ORF">CGU29_15765</name>
</gene>
<evidence type="ECO:0000313" key="4">
    <source>
        <dbReference type="Proteomes" id="UP000216107"/>
    </source>
</evidence>
<dbReference type="AlphaFoldDB" id="A0A272EN98"/>
<accession>A0A272EN98</accession>
<comment type="caution">
    <text evidence="3">The sequence shown here is derived from an EMBL/GenBank/DDBJ whole genome shotgun (WGS) entry which is preliminary data.</text>
</comment>
<dbReference type="Proteomes" id="UP000216107">
    <property type="component" value="Unassembled WGS sequence"/>
</dbReference>